<dbReference type="PANTHER" id="PTHR36294">
    <property type="entry name" value="TRANSMEMBRANE PROTEIN 139"/>
    <property type="match status" value="1"/>
</dbReference>
<feature type="compositionally biased region" description="Acidic residues" evidence="1">
    <location>
        <begin position="178"/>
        <end position="188"/>
    </location>
</feature>
<feature type="region of interest" description="Disordered" evidence="1">
    <location>
        <begin position="164"/>
        <end position="207"/>
    </location>
</feature>
<dbReference type="OrthoDB" id="9451194at2759"/>
<keyword evidence="3" id="KW-1185">Reference proteome</keyword>
<keyword evidence="2" id="KW-0472">Membrane</keyword>
<proteinExistence type="predicted"/>
<accession>A0A1L8FDK5</accession>
<dbReference type="KEGG" id="xla:108697295"/>
<name>A0A1L8FDK5_XENLA</name>
<feature type="compositionally biased region" description="Polar residues" evidence="1">
    <location>
        <begin position="189"/>
        <end position="207"/>
    </location>
</feature>
<protein>
    <submittedName>
        <fullName evidence="4">Uncharacterized protein LOC108697295</fullName>
    </submittedName>
</protein>
<sequence length="207" mass="22803">MVSQLVMRGIHRTAMTFGMAFLLGGVVILTISDRMFILGACLLGLGSLVVIGSFLVTVSSCVRKRRRNDDEEEGGAQAQAQGTGQTHMDPAHYDAPRYEDVMVHGPATVWTVTIGPVPDIEPPPYSDITSGKVEPVGGIRVQRPTMLRISSDIHEFKNNGGILEERWPEPLTPPPDYTEAEMQWEEDFQQTTYEQSASSAGQRETLQ</sequence>
<gene>
    <name evidence="4" type="primary">LOC108697295</name>
</gene>
<dbReference type="AlphaFoldDB" id="A0A1L8FDK5"/>
<dbReference type="InterPro" id="IPR038805">
    <property type="entry name" value="TMEM139"/>
</dbReference>
<dbReference type="PaxDb" id="8355-A0A1L8FDK5"/>
<dbReference type="RefSeq" id="XP_018082691.1">
    <property type="nucleotide sequence ID" value="XM_018227202.2"/>
</dbReference>
<feature type="transmembrane region" description="Helical" evidence="2">
    <location>
        <begin position="37"/>
        <end position="58"/>
    </location>
</feature>
<evidence type="ECO:0000256" key="2">
    <source>
        <dbReference type="SAM" id="Phobius"/>
    </source>
</evidence>
<feature type="compositionally biased region" description="Low complexity" evidence="1">
    <location>
        <begin position="75"/>
        <end position="86"/>
    </location>
</feature>
<dbReference type="Bgee" id="108697295">
    <property type="expression patterns" value="Expressed in intestine and 11 other cell types or tissues"/>
</dbReference>
<evidence type="ECO:0000256" key="1">
    <source>
        <dbReference type="SAM" id="MobiDB-lite"/>
    </source>
</evidence>
<dbReference type="Proteomes" id="UP000186698">
    <property type="component" value="Chromosome 7S"/>
</dbReference>
<dbReference type="PANTHER" id="PTHR36294:SF1">
    <property type="entry name" value="TRANSMEMBRANE PROTEIN 139"/>
    <property type="match status" value="1"/>
</dbReference>
<keyword evidence="2" id="KW-0812">Transmembrane</keyword>
<evidence type="ECO:0000313" key="4">
    <source>
        <dbReference type="RefSeq" id="XP_018082691.1"/>
    </source>
</evidence>
<evidence type="ECO:0000313" key="3">
    <source>
        <dbReference type="Proteomes" id="UP000186698"/>
    </source>
</evidence>
<organism evidence="3 4">
    <name type="scientific">Xenopus laevis</name>
    <name type="common">African clawed frog</name>
    <dbReference type="NCBI Taxonomy" id="8355"/>
    <lineage>
        <taxon>Eukaryota</taxon>
        <taxon>Metazoa</taxon>
        <taxon>Chordata</taxon>
        <taxon>Craniata</taxon>
        <taxon>Vertebrata</taxon>
        <taxon>Euteleostomi</taxon>
        <taxon>Amphibia</taxon>
        <taxon>Batrachia</taxon>
        <taxon>Anura</taxon>
        <taxon>Pipoidea</taxon>
        <taxon>Pipidae</taxon>
        <taxon>Xenopodinae</taxon>
        <taxon>Xenopus</taxon>
        <taxon>Xenopus</taxon>
    </lineage>
</organism>
<feature type="region of interest" description="Disordered" evidence="1">
    <location>
        <begin position="65"/>
        <end position="92"/>
    </location>
</feature>
<feature type="transmembrane region" description="Helical" evidence="2">
    <location>
        <begin position="12"/>
        <end position="31"/>
    </location>
</feature>
<reference evidence="4" key="1">
    <citation type="submission" date="2025-08" db="UniProtKB">
        <authorList>
            <consortium name="RefSeq"/>
        </authorList>
    </citation>
    <scope>IDENTIFICATION</scope>
    <source>
        <strain evidence="4">J_2021</strain>
        <tissue evidence="4">Erythrocytes</tissue>
    </source>
</reference>
<dbReference type="GeneID" id="108697295"/>
<keyword evidence="2" id="KW-1133">Transmembrane helix</keyword>